<dbReference type="SUPFAM" id="SSF103473">
    <property type="entry name" value="MFS general substrate transporter"/>
    <property type="match status" value="1"/>
</dbReference>
<protein>
    <submittedName>
        <fullName evidence="2">Major facilitator superfamily domain general substrate transporter</fullName>
    </submittedName>
</protein>
<keyword evidence="1" id="KW-1133">Transmembrane helix</keyword>
<dbReference type="EMBL" id="JAPZBO010000005">
    <property type="protein sequence ID" value="KAJ5315859.1"/>
    <property type="molecule type" value="Genomic_DNA"/>
</dbReference>
<organism evidence="2 3">
    <name type="scientific">Penicillium atrosanguineum</name>
    <dbReference type="NCBI Taxonomy" id="1132637"/>
    <lineage>
        <taxon>Eukaryota</taxon>
        <taxon>Fungi</taxon>
        <taxon>Dikarya</taxon>
        <taxon>Ascomycota</taxon>
        <taxon>Pezizomycotina</taxon>
        <taxon>Eurotiomycetes</taxon>
        <taxon>Eurotiomycetidae</taxon>
        <taxon>Eurotiales</taxon>
        <taxon>Aspergillaceae</taxon>
        <taxon>Penicillium</taxon>
    </lineage>
</organism>
<sequence>MGWLKNREGSRTPITLGFLSLAPVLWLLGAAGDGRFPWATIGNRGKIIFSICTATIGSLIFLLKGVGTMEANKTIDSLETRYPGVFGKGRGFSPAIALTGMSWMTGLLVGPILAGVVVEQFEFPKPQLILTLTSILTGLVAAFNLNSTVREKPGPSND</sequence>
<reference evidence="2" key="2">
    <citation type="journal article" date="2023" name="IMA Fungus">
        <title>Comparative genomic study of the Penicillium genus elucidates a diverse pangenome and 15 lateral gene transfer events.</title>
        <authorList>
            <person name="Petersen C."/>
            <person name="Sorensen T."/>
            <person name="Nielsen M.R."/>
            <person name="Sondergaard T.E."/>
            <person name="Sorensen J.L."/>
            <person name="Fitzpatrick D.A."/>
            <person name="Frisvad J.C."/>
            <person name="Nielsen K.L."/>
        </authorList>
    </citation>
    <scope>NUCLEOTIDE SEQUENCE</scope>
    <source>
        <strain evidence="2">IBT 21472</strain>
    </source>
</reference>
<feature type="transmembrane region" description="Helical" evidence="1">
    <location>
        <begin position="95"/>
        <end position="116"/>
    </location>
</feature>
<reference evidence="2" key="1">
    <citation type="submission" date="2022-12" db="EMBL/GenBank/DDBJ databases">
        <authorList>
            <person name="Petersen C."/>
        </authorList>
    </citation>
    <scope>NUCLEOTIDE SEQUENCE</scope>
    <source>
        <strain evidence="2">IBT 21472</strain>
    </source>
</reference>
<keyword evidence="3" id="KW-1185">Reference proteome</keyword>
<feature type="transmembrane region" description="Helical" evidence="1">
    <location>
        <begin position="128"/>
        <end position="145"/>
    </location>
</feature>
<dbReference type="AlphaFoldDB" id="A0A9W9H8I1"/>
<keyword evidence="1" id="KW-0472">Membrane</keyword>
<evidence type="ECO:0000256" key="1">
    <source>
        <dbReference type="SAM" id="Phobius"/>
    </source>
</evidence>
<feature type="transmembrane region" description="Helical" evidence="1">
    <location>
        <begin position="47"/>
        <end position="63"/>
    </location>
</feature>
<gene>
    <name evidence="2" type="ORF">N7476_006166</name>
</gene>
<evidence type="ECO:0000313" key="3">
    <source>
        <dbReference type="Proteomes" id="UP001147746"/>
    </source>
</evidence>
<dbReference type="Proteomes" id="UP001147746">
    <property type="component" value="Unassembled WGS sequence"/>
</dbReference>
<accession>A0A9W9H8I1</accession>
<keyword evidence="1" id="KW-0812">Transmembrane</keyword>
<dbReference type="InterPro" id="IPR036259">
    <property type="entry name" value="MFS_trans_sf"/>
</dbReference>
<evidence type="ECO:0000313" key="2">
    <source>
        <dbReference type="EMBL" id="KAJ5315859.1"/>
    </source>
</evidence>
<name>A0A9W9H8I1_9EURO</name>
<comment type="caution">
    <text evidence="2">The sequence shown here is derived from an EMBL/GenBank/DDBJ whole genome shotgun (WGS) entry which is preliminary data.</text>
</comment>
<proteinExistence type="predicted"/>